<protein>
    <submittedName>
        <fullName evidence="1">Uncharacterized protein</fullName>
    </submittedName>
</protein>
<organism evidence="1 2">
    <name type="scientific">Triparma retinervis</name>
    <dbReference type="NCBI Taxonomy" id="2557542"/>
    <lineage>
        <taxon>Eukaryota</taxon>
        <taxon>Sar</taxon>
        <taxon>Stramenopiles</taxon>
        <taxon>Ochrophyta</taxon>
        <taxon>Bolidophyceae</taxon>
        <taxon>Parmales</taxon>
        <taxon>Triparmaceae</taxon>
        <taxon>Triparma</taxon>
    </lineage>
</organism>
<evidence type="ECO:0000313" key="1">
    <source>
        <dbReference type="EMBL" id="GMH67113.1"/>
    </source>
</evidence>
<dbReference type="EMBL" id="BRXZ01005493">
    <property type="protein sequence ID" value="GMH67113.1"/>
    <property type="molecule type" value="Genomic_DNA"/>
</dbReference>
<proteinExistence type="predicted"/>
<gene>
    <name evidence="1" type="ORF">TrRE_jg3309</name>
</gene>
<accession>A0A9W7E679</accession>
<comment type="caution">
    <text evidence="1">The sequence shown here is derived from an EMBL/GenBank/DDBJ whole genome shotgun (WGS) entry which is preliminary data.</text>
</comment>
<keyword evidence="2" id="KW-1185">Reference proteome</keyword>
<dbReference type="Proteomes" id="UP001165082">
    <property type="component" value="Unassembled WGS sequence"/>
</dbReference>
<evidence type="ECO:0000313" key="2">
    <source>
        <dbReference type="Proteomes" id="UP001165082"/>
    </source>
</evidence>
<dbReference type="AlphaFoldDB" id="A0A9W7E679"/>
<reference evidence="1" key="1">
    <citation type="submission" date="2022-07" db="EMBL/GenBank/DDBJ databases">
        <title>Genome analysis of Parmales, a sister group of diatoms, reveals the evolutionary specialization of diatoms from phago-mixotrophs to photoautotrophs.</title>
        <authorList>
            <person name="Ban H."/>
            <person name="Sato S."/>
            <person name="Yoshikawa S."/>
            <person name="Kazumasa Y."/>
            <person name="Nakamura Y."/>
            <person name="Ichinomiya M."/>
            <person name="Saitoh K."/>
            <person name="Sato N."/>
            <person name="Blanc-Mathieu R."/>
            <person name="Endo H."/>
            <person name="Kuwata A."/>
            <person name="Ogata H."/>
        </authorList>
    </citation>
    <scope>NUCLEOTIDE SEQUENCE</scope>
</reference>
<name>A0A9W7E679_9STRA</name>
<feature type="non-terminal residue" evidence="1">
    <location>
        <position position="53"/>
    </location>
</feature>
<sequence length="53" mass="5442">MCKRKTGLLLPGRITLFGILMLVTLTVLADGVEIGAGVSVTAEVGVGGRRTAE</sequence>